<evidence type="ECO:0000313" key="9">
    <source>
        <dbReference type="Proteomes" id="UP000325155"/>
    </source>
</evidence>
<dbReference type="AlphaFoldDB" id="A0A5C0UDN0"/>
<accession>A0A5C0UDN0</accession>
<evidence type="ECO:0000259" key="7">
    <source>
        <dbReference type="Pfam" id="PF08245"/>
    </source>
</evidence>
<evidence type="ECO:0000256" key="6">
    <source>
        <dbReference type="ARBA" id="ARBA00022840"/>
    </source>
</evidence>
<dbReference type="Proteomes" id="UP000325155">
    <property type="component" value="Chromosome"/>
</dbReference>
<dbReference type="InterPro" id="IPR005762">
    <property type="entry name" value="MurD"/>
</dbReference>
<keyword evidence="9" id="KW-1185">Reference proteome</keyword>
<dbReference type="Gene3D" id="3.40.1190.10">
    <property type="entry name" value="Mur-like, catalytic domain"/>
    <property type="match status" value="1"/>
</dbReference>
<keyword evidence="6" id="KW-0067">ATP-binding</keyword>
<dbReference type="SUPFAM" id="SSF53244">
    <property type="entry name" value="MurD-like peptide ligases, peptide-binding domain"/>
    <property type="match status" value="1"/>
</dbReference>
<evidence type="ECO:0000313" key="8">
    <source>
        <dbReference type="EMBL" id="QEK37851.1"/>
    </source>
</evidence>
<dbReference type="GO" id="GO:0009252">
    <property type="term" value="P:peptidoglycan biosynthetic process"/>
    <property type="evidence" value="ECO:0007669"/>
    <property type="project" value="UniProtKB-UniPathway"/>
</dbReference>
<feature type="domain" description="Mur ligase central" evidence="7">
    <location>
        <begin position="98"/>
        <end position="223"/>
    </location>
</feature>
<dbReference type="GO" id="GO:0005737">
    <property type="term" value="C:cytoplasm"/>
    <property type="evidence" value="ECO:0007669"/>
    <property type="project" value="UniProtKB-SubCell"/>
</dbReference>
<dbReference type="EMBL" id="CP043315">
    <property type="protein sequence ID" value="QEK37851.1"/>
    <property type="molecule type" value="Genomic_DNA"/>
</dbReference>
<organism evidence="8 9">
    <name type="scientific">Candidatus Cytomitobacter indipagum</name>
    <dbReference type="NCBI Taxonomy" id="2601575"/>
    <lineage>
        <taxon>Bacteria</taxon>
        <taxon>Pseudomonadati</taxon>
        <taxon>Pseudomonadota</taxon>
        <taxon>Alphaproteobacteria</taxon>
        <taxon>Holosporales</taxon>
        <taxon>Holosporaceae</taxon>
        <taxon>Candidatus Cytomitobacter</taxon>
    </lineage>
</organism>
<comment type="pathway">
    <text evidence="2">Cell wall biogenesis; peptidoglycan biosynthesis.</text>
</comment>
<gene>
    <name evidence="8" type="primary">murD</name>
    <name evidence="8" type="ORF">FZC35_00410</name>
</gene>
<keyword evidence="5" id="KW-0547">Nucleotide-binding</keyword>
<dbReference type="RefSeq" id="WP_148980698.1">
    <property type="nucleotide sequence ID" value="NZ_CP043315.1"/>
</dbReference>
<dbReference type="InterPro" id="IPR036565">
    <property type="entry name" value="Mur-like_cat_sf"/>
</dbReference>
<keyword evidence="4 8" id="KW-0436">Ligase</keyword>
<evidence type="ECO:0000256" key="5">
    <source>
        <dbReference type="ARBA" id="ARBA00022741"/>
    </source>
</evidence>
<dbReference type="InterPro" id="IPR013221">
    <property type="entry name" value="Mur_ligase_cen"/>
</dbReference>
<dbReference type="EC" id="6.3.2.9" evidence="8"/>
<evidence type="ECO:0000256" key="3">
    <source>
        <dbReference type="ARBA" id="ARBA00022490"/>
    </source>
</evidence>
<dbReference type="PANTHER" id="PTHR43692:SF1">
    <property type="entry name" value="UDP-N-ACETYLMURAMOYLALANINE--D-GLUTAMATE LIGASE"/>
    <property type="match status" value="1"/>
</dbReference>
<dbReference type="KEGG" id="cip:FZC35_00410"/>
<dbReference type="PANTHER" id="PTHR43692">
    <property type="entry name" value="UDP-N-ACETYLMURAMOYLALANINE--D-GLUTAMATE LIGASE"/>
    <property type="match status" value="1"/>
</dbReference>
<name>A0A5C0UDN0_9PROT</name>
<evidence type="ECO:0000256" key="4">
    <source>
        <dbReference type="ARBA" id="ARBA00022598"/>
    </source>
</evidence>
<keyword evidence="3" id="KW-0963">Cytoplasm</keyword>
<sequence>MNYLLLGFGVSNQSCAKILKKNNQEFYIWDDQEDKQDLILKSKYNLFDANQHKVDKIVLSPGIRYHKFLNLVKKNNITHEIDVFFKFSKNKKIRIGCTGSFGKSTTVSLIAHILNFNGIPSRAVGNIGIGLNELQDNEIPIIELSSFQLEITKIKLDIGAILNIRPHHLEFYNSYQEYCDAKLNISDLSEKIFIGEDVLRNMKNALDNLKITRQNTINYSIPDELSQFCHISKESLIAAYQICRELEISDQNIINACKAFQLLEHRQEIINSNPLIINDSKSTNLECSNYLTKKHKNIFWIAGGKKSEISKYALKSIPVQNIKHAFLVGENRHELNSIFTNMNIPCSVYENLEDAIKNLQKKMKDEVVIFSPGFQSFDSYENFQSRGKEFKNLALEHIL</sequence>
<dbReference type="InterPro" id="IPR036615">
    <property type="entry name" value="Mur_ligase_C_dom_sf"/>
</dbReference>
<evidence type="ECO:0000256" key="2">
    <source>
        <dbReference type="ARBA" id="ARBA00004752"/>
    </source>
</evidence>
<evidence type="ECO:0000256" key="1">
    <source>
        <dbReference type="ARBA" id="ARBA00004496"/>
    </source>
</evidence>
<proteinExistence type="predicted"/>
<dbReference type="NCBIfam" id="TIGR01087">
    <property type="entry name" value="murD"/>
    <property type="match status" value="1"/>
</dbReference>
<dbReference type="GO" id="GO:0008360">
    <property type="term" value="P:regulation of cell shape"/>
    <property type="evidence" value="ECO:0007669"/>
    <property type="project" value="InterPro"/>
</dbReference>
<reference evidence="8 9" key="1">
    <citation type="submission" date="2019-08" db="EMBL/GenBank/DDBJ databases">
        <title>Highly reduced genomes of protist endosymbionts show evolutionary convergence.</title>
        <authorList>
            <person name="George E."/>
            <person name="Husnik F."/>
            <person name="Tashyreva D."/>
            <person name="Prokopchuk G."/>
            <person name="Horak A."/>
            <person name="Kwong W.K."/>
            <person name="Lukes J."/>
            <person name="Keeling P.J."/>
        </authorList>
    </citation>
    <scope>NUCLEOTIDE SEQUENCE [LARGE SCALE GENOMIC DNA]</scope>
    <source>
        <strain evidence="8">1605</strain>
    </source>
</reference>
<dbReference type="Gene3D" id="3.90.190.20">
    <property type="entry name" value="Mur ligase, C-terminal domain"/>
    <property type="match status" value="1"/>
</dbReference>
<comment type="subcellular location">
    <subcellularLocation>
        <location evidence="1">Cytoplasm</location>
    </subcellularLocation>
</comment>
<dbReference type="OrthoDB" id="9809796at2"/>
<dbReference type="GO" id="GO:0051301">
    <property type="term" value="P:cell division"/>
    <property type="evidence" value="ECO:0007669"/>
    <property type="project" value="InterPro"/>
</dbReference>
<dbReference type="Pfam" id="PF08245">
    <property type="entry name" value="Mur_ligase_M"/>
    <property type="match status" value="1"/>
</dbReference>
<dbReference type="SUPFAM" id="SSF53623">
    <property type="entry name" value="MurD-like peptide ligases, catalytic domain"/>
    <property type="match status" value="1"/>
</dbReference>
<dbReference type="Gene3D" id="3.40.50.720">
    <property type="entry name" value="NAD(P)-binding Rossmann-like Domain"/>
    <property type="match status" value="1"/>
</dbReference>
<dbReference type="GO" id="GO:0005524">
    <property type="term" value="F:ATP binding"/>
    <property type="evidence" value="ECO:0007669"/>
    <property type="project" value="UniProtKB-KW"/>
</dbReference>
<protein>
    <submittedName>
        <fullName evidence="8">UDP-N-acetylmuramoyl-L-alanine--D-glutamate ligase</fullName>
        <ecNumber evidence="8">6.3.2.9</ecNumber>
    </submittedName>
</protein>
<dbReference type="UniPathway" id="UPA00219"/>
<dbReference type="GO" id="GO:0008764">
    <property type="term" value="F:UDP-N-acetylmuramoylalanine-D-glutamate ligase activity"/>
    <property type="evidence" value="ECO:0007669"/>
    <property type="project" value="UniProtKB-EC"/>
</dbReference>